<comment type="similarity">
    <text evidence="2 6">Belongs to the multi antimicrobial extrusion (MATE) (TC 2.A.66.1) family.</text>
</comment>
<evidence type="ECO:0000256" key="1">
    <source>
        <dbReference type="ARBA" id="ARBA00004141"/>
    </source>
</evidence>
<dbReference type="CDD" id="cd13132">
    <property type="entry name" value="MATE_eukaryotic"/>
    <property type="match status" value="1"/>
</dbReference>
<sequence length="495" mass="54766">MSAQSFVRWMIPSLFAYGLLQCILRFLQAQNIVLPIMLSSGLTALLHLLGCWVFTYKTGLGYKGAALSVSVSYWFNLLLLLLYVCYSHSCKETWTGFSREAFSGLLGFLKLGIPSTFMVCLQNWQFELLLLLSGFLSNPDLQTSLMSISQNTSSLVYVIPLGVSAAISTRVSNELGSGNPKAAKLAVFVASSTIVAEGLVVGLVLISFRKIWGQIYSQESQVEKAVASMMPWIALSHFFDGFQCVLLGTIRGCGRQKIGALVCLCSYYAVGIPASILLGFVLHKGVKGLWIGNICAIFVQDLVLIIFTILTDWEKQTTKANERMQNDGKPSNTDFPDPSYWICEGEGDLKAVSRRRHRHFDGRKLAPGYQRWLFVDTGSAHVRARKHCHWALTRQKDQEWQSASVRDRVRNGERRGNSEGRKEAIEAPTASKISQLAYVAIQFLSMAFVGHISHEKLAGASIGICFVNAVGFSALMFVSMALDTLCGHSFGEKQY</sequence>
<feature type="compositionally biased region" description="Basic and acidic residues" evidence="7">
    <location>
        <begin position="402"/>
        <end position="425"/>
    </location>
</feature>
<name>A0A835RL24_VANPL</name>
<dbReference type="GO" id="GO:1990961">
    <property type="term" value="P:xenobiotic detoxification by transmembrane export across the plasma membrane"/>
    <property type="evidence" value="ECO:0007669"/>
    <property type="project" value="InterPro"/>
</dbReference>
<organism evidence="8 9">
    <name type="scientific">Vanilla planifolia</name>
    <name type="common">Vanilla</name>
    <dbReference type="NCBI Taxonomy" id="51239"/>
    <lineage>
        <taxon>Eukaryota</taxon>
        <taxon>Viridiplantae</taxon>
        <taxon>Streptophyta</taxon>
        <taxon>Embryophyta</taxon>
        <taxon>Tracheophyta</taxon>
        <taxon>Spermatophyta</taxon>
        <taxon>Magnoliopsida</taxon>
        <taxon>Liliopsida</taxon>
        <taxon>Asparagales</taxon>
        <taxon>Orchidaceae</taxon>
        <taxon>Vanilloideae</taxon>
        <taxon>Vanilleae</taxon>
        <taxon>Vanilla</taxon>
    </lineage>
</organism>
<evidence type="ECO:0000256" key="2">
    <source>
        <dbReference type="ARBA" id="ARBA00010199"/>
    </source>
</evidence>
<dbReference type="Pfam" id="PF01554">
    <property type="entry name" value="MatE"/>
    <property type="match status" value="2"/>
</dbReference>
<dbReference type="OrthoDB" id="2126698at2759"/>
<keyword evidence="4 6" id="KW-1133">Transmembrane helix</keyword>
<dbReference type="InterPro" id="IPR045069">
    <property type="entry name" value="MATE_euk"/>
</dbReference>
<evidence type="ECO:0000256" key="5">
    <source>
        <dbReference type="ARBA" id="ARBA00023136"/>
    </source>
</evidence>
<feature type="transmembrane region" description="Helical" evidence="6">
    <location>
        <begin position="155"/>
        <end position="173"/>
    </location>
</feature>
<reference evidence="8 9" key="1">
    <citation type="journal article" date="2020" name="Nat. Food">
        <title>A phased Vanilla planifolia genome enables genetic improvement of flavour and production.</title>
        <authorList>
            <person name="Hasing T."/>
            <person name="Tang H."/>
            <person name="Brym M."/>
            <person name="Khazi F."/>
            <person name="Huang T."/>
            <person name="Chambers A.H."/>
        </authorList>
    </citation>
    <scope>NUCLEOTIDE SEQUENCE [LARGE SCALE GENOMIC DNA]</scope>
    <source>
        <tissue evidence="8">Leaf</tissue>
    </source>
</reference>
<feature type="transmembrane region" description="Helical" evidence="6">
    <location>
        <begin position="34"/>
        <end position="55"/>
    </location>
</feature>
<evidence type="ECO:0000256" key="6">
    <source>
        <dbReference type="RuleBase" id="RU004914"/>
    </source>
</evidence>
<comment type="caution">
    <text evidence="8">The sequence shown here is derived from an EMBL/GenBank/DDBJ whole genome shotgun (WGS) entry which is preliminary data.</text>
</comment>
<dbReference type="InterPro" id="IPR002528">
    <property type="entry name" value="MATE_fam"/>
</dbReference>
<comment type="caution">
    <text evidence="6">Lacks conserved residue(s) required for the propagation of feature annotation.</text>
</comment>
<dbReference type="PANTHER" id="PTHR11206">
    <property type="entry name" value="MULTIDRUG RESISTANCE PROTEIN"/>
    <property type="match status" value="1"/>
</dbReference>
<dbReference type="GO" id="GO:0042910">
    <property type="term" value="F:xenobiotic transmembrane transporter activity"/>
    <property type="evidence" value="ECO:0007669"/>
    <property type="project" value="InterPro"/>
</dbReference>
<evidence type="ECO:0000313" key="9">
    <source>
        <dbReference type="Proteomes" id="UP000639772"/>
    </source>
</evidence>
<evidence type="ECO:0000256" key="4">
    <source>
        <dbReference type="ARBA" id="ARBA00022989"/>
    </source>
</evidence>
<proteinExistence type="inferred from homology"/>
<dbReference type="GO" id="GO:0016020">
    <property type="term" value="C:membrane"/>
    <property type="evidence" value="ECO:0007669"/>
    <property type="project" value="UniProtKB-SubCell"/>
</dbReference>
<feature type="region of interest" description="Disordered" evidence="7">
    <location>
        <begin position="402"/>
        <end position="426"/>
    </location>
</feature>
<feature type="transmembrane region" description="Helical" evidence="6">
    <location>
        <begin position="260"/>
        <end position="282"/>
    </location>
</feature>
<dbReference type="EMBL" id="JADCNM010000002">
    <property type="protein sequence ID" value="KAG0493459.1"/>
    <property type="molecule type" value="Genomic_DNA"/>
</dbReference>
<evidence type="ECO:0000313" key="8">
    <source>
        <dbReference type="EMBL" id="KAG0493459.1"/>
    </source>
</evidence>
<protein>
    <recommendedName>
        <fullName evidence="6">Protein DETOXIFICATION</fullName>
    </recommendedName>
    <alternativeName>
        <fullName evidence="6">Multidrug and toxic compound extrusion protein</fullName>
    </alternativeName>
</protein>
<feature type="transmembrane region" description="Helical" evidence="6">
    <location>
        <begin position="185"/>
        <end position="209"/>
    </location>
</feature>
<accession>A0A835RL24</accession>
<gene>
    <name evidence="8" type="ORF">HPP92_004453</name>
</gene>
<evidence type="ECO:0000256" key="7">
    <source>
        <dbReference type="SAM" id="MobiDB-lite"/>
    </source>
</evidence>
<feature type="transmembrane region" description="Helical" evidence="6">
    <location>
        <begin position="6"/>
        <end position="27"/>
    </location>
</feature>
<dbReference type="AlphaFoldDB" id="A0A835RL24"/>
<dbReference type="NCBIfam" id="TIGR00797">
    <property type="entry name" value="matE"/>
    <property type="match status" value="1"/>
</dbReference>
<feature type="transmembrane region" description="Helical" evidence="6">
    <location>
        <begin position="67"/>
        <end position="86"/>
    </location>
</feature>
<feature type="transmembrane region" description="Helical" evidence="6">
    <location>
        <begin position="288"/>
        <end position="310"/>
    </location>
</feature>
<evidence type="ECO:0000256" key="3">
    <source>
        <dbReference type="ARBA" id="ARBA00022692"/>
    </source>
</evidence>
<comment type="subcellular location">
    <subcellularLocation>
        <location evidence="1">Membrane</location>
        <topology evidence="1">Multi-pass membrane protein</topology>
    </subcellularLocation>
</comment>
<feature type="transmembrane region" description="Helical" evidence="6">
    <location>
        <begin position="460"/>
        <end position="482"/>
    </location>
</feature>
<dbReference type="Proteomes" id="UP000639772">
    <property type="component" value="Unassembled WGS sequence"/>
</dbReference>
<keyword evidence="5 6" id="KW-0472">Membrane</keyword>
<dbReference type="GO" id="GO:0015297">
    <property type="term" value="F:antiporter activity"/>
    <property type="evidence" value="ECO:0007669"/>
    <property type="project" value="InterPro"/>
</dbReference>
<keyword evidence="3 6" id="KW-0812">Transmembrane</keyword>